<dbReference type="Proteomes" id="UP000593567">
    <property type="component" value="Unassembled WGS sequence"/>
</dbReference>
<evidence type="ECO:0000313" key="2">
    <source>
        <dbReference type="EMBL" id="KAF6039290.1"/>
    </source>
</evidence>
<feature type="compositionally biased region" description="Basic and acidic residues" evidence="1">
    <location>
        <begin position="248"/>
        <end position="263"/>
    </location>
</feature>
<feature type="region of interest" description="Disordered" evidence="1">
    <location>
        <begin position="308"/>
        <end position="352"/>
    </location>
</feature>
<keyword evidence="3" id="KW-1185">Reference proteome</keyword>
<feature type="region of interest" description="Disordered" evidence="1">
    <location>
        <begin position="382"/>
        <end position="403"/>
    </location>
</feature>
<gene>
    <name evidence="2" type="ORF">EB796_002410</name>
</gene>
<feature type="compositionally biased region" description="Polar residues" evidence="1">
    <location>
        <begin position="309"/>
        <end position="325"/>
    </location>
</feature>
<organism evidence="2 3">
    <name type="scientific">Bugula neritina</name>
    <name type="common">Brown bryozoan</name>
    <name type="synonym">Sertularia neritina</name>
    <dbReference type="NCBI Taxonomy" id="10212"/>
    <lineage>
        <taxon>Eukaryota</taxon>
        <taxon>Metazoa</taxon>
        <taxon>Spiralia</taxon>
        <taxon>Lophotrochozoa</taxon>
        <taxon>Bryozoa</taxon>
        <taxon>Gymnolaemata</taxon>
        <taxon>Cheilostomatida</taxon>
        <taxon>Flustrina</taxon>
        <taxon>Buguloidea</taxon>
        <taxon>Bugulidae</taxon>
        <taxon>Bugula</taxon>
    </lineage>
</organism>
<feature type="compositionally biased region" description="Basic and acidic residues" evidence="1">
    <location>
        <begin position="479"/>
        <end position="491"/>
    </location>
</feature>
<feature type="compositionally biased region" description="Polar residues" evidence="1">
    <location>
        <begin position="8"/>
        <end position="20"/>
    </location>
</feature>
<name>A0A7J7KMA0_BUGNE</name>
<comment type="caution">
    <text evidence="2">The sequence shown here is derived from an EMBL/GenBank/DDBJ whole genome shotgun (WGS) entry which is preliminary data.</text>
</comment>
<protein>
    <submittedName>
        <fullName evidence="2">Uncharacterized protein</fullName>
    </submittedName>
</protein>
<dbReference type="AlphaFoldDB" id="A0A7J7KMA0"/>
<dbReference type="EMBL" id="VXIV02000283">
    <property type="protein sequence ID" value="KAF6039290.1"/>
    <property type="molecule type" value="Genomic_DNA"/>
</dbReference>
<feature type="region of interest" description="Disordered" evidence="1">
    <location>
        <begin position="1"/>
        <end position="56"/>
    </location>
</feature>
<reference evidence="2" key="1">
    <citation type="submission" date="2020-06" db="EMBL/GenBank/DDBJ databases">
        <title>Draft genome of Bugula neritina, a colonial animal packing powerful symbionts and potential medicines.</title>
        <authorList>
            <person name="Rayko M."/>
        </authorList>
    </citation>
    <scope>NUCLEOTIDE SEQUENCE [LARGE SCALE GENOMIC DNA]</scope>
    <source>
        <strain evidence="2">Kwan_BN1</strain>
    </source>
</reference>
<feature type="region of interest" description="Disordered" evidence="1">
    <location>
        <begin position="234"/>
        <end position="263"/>
    </location>
</feature>
<feature type="region of interest" description="Disordered" evidence="1">
    <location>
        <begin position="476"/>
        <end position="511"/>
    </location>
</feature>
<sequence length="585" mass="65158">MPRHQRNRQSLLISSQTSVVTEVPETSADPKPAIQKKDNVQNLTQRQEQPKYSSYKLNGKNEVKLIETMTPKTETISITLTNQKVTEALSVRTDVSPTNRKSKTSTTIPTIDIVSVEPESEKMTEQVIGLDKMSTPIDSDQQQSTDKKDIPLRRKSTSSNRPKFTSARRSLSYNISMKPPSHKPYEKISPKTPSPTAMSLSVVRFSGSSLRLASSPLKISDNTARAAYSNSPVTANKNSISMKPIKSKNKELPPYEEVPTKSESKISLEILRSKASTPELPNIPDASYDSSRTTCTFLFYPSRRALKNPTLSKPDNQPEFISQESGKVPKAANSKEAIQVQNNRSESSSKKAPRKFYNVTKRIAAVQRFPLFGSKKTFFKDNSNKQQPLNKLKRGSGKVAKKNTVPTQTIWKKTHKSTQCMVNEFLDSLKAQKMKLRSKVQKVRSLPVPRNLFTLISAQKTSAPELQCLYNKTPQQSHAFKEDENKADSDNKATQSTSNTQPPPLSHHGVDKNVSAQNFIDREPTRSVKHLSNLQDAAEIDKPVICKPSTTKLGVDIATSTEAVNIYPLSLLKDFCSMHIIIASA</sequence>
<feature type="compositionally biased region" description="Polar residues" evidence="1">
    <location>
        <begin position="157"/>
        <end position="175"/>
    </location>
</feature>
<proteinExistence type="predicted"/>
<evidence type="ECO:0000256" key="1">
    <source>
        <dbReference type="SAM" id="MobiDB-lite"/>
    </source>
</evidence>
<feature type="compositionally biased region" description="Basic residues" evidence="1">
    <location>
        <begin position="391"/>
        <end position="401"/>
    </location>
</feature>
<evidence type="ECO:0000313" key="3">
    <source>
        <dbReference type="Proteomes" id="UP000593567"/>
    </source>
</evidence>
<feature type="compositionally biased region" description="Polar residues" evidence="1">
    <location>
        <begin position="40"/>
        <end position="56"/>
    </location>
</feature>
<feature type="region of interest" description="Disordered" evidence="1">
    <location>
        <begin position="130"/>
        <end position="195"/>
    </location>
</feature>
<accession>A0A7J7KMA0</accession>